<dbReference type="GO" id="GO:0016925">
    <property type="term" value="P:protein sumoylation"/>
    <property type="evidence" value="ECO:0007669"/>
    <property type="project" value="TreeGrafter"/>
</dbReference>
<gene>
    <name evidence="2" type="ORF">EI555_018078</name>
</gene>
<dbReference type="PANTHER" id="PTHR46880">
    <property type="entry name" value="RAS-ASSOCIATING DOMAIN-CONTAINING PROTEIN"/>
    <property type="match status" value="1"/>
</dbReference>
<feature type="compositionally biased region" description="Gly residues" evidence="1">
    <location>
        <begin position="47"/>
        <end position="56"/>
    </location>
</feature>
<name>A0A4U1EKE1_MONMO</name>
<accession>A0A4U1EKE1</accession>
<reference evidence="3" key="1">
    <citation type="journal article" date="2019" name="IScience">
        <title>Narwhal Genome Reveals Long-Term Low Genetic Diversity despite Current Large Abundance Size.</title>
        <authorList>
            <person name="Westbury M.V."/>
            <person name="Petersen B."/>
            <person name="Garde E."/>
            <person name="Heide-Jorgensen M.P."/>
            <person name="Lorenzen E.D."/>
        </authorList>
    </citation>
    <scope>NUCLEOTIDE SEQUENCE [LARGE SCALE GENOMIC DNA]</scope>
</reference>
<organism evidence="2 3">
    <name type="scientific">Monodon monoceros</name>
    <name type="common">Narwhal</name>
    <name type="synonym">Ceratodon monodon</name>
    <dbReference type="NCBI Taxonomy" id="40151"/>
    <lineage>
        <taxon>Eukaryota</taxon>
        <taxon>Metazoa</taxon>
        <taxon>Chordata</taxon>
        <taxon>Craniata</taxon>
        <taxon>Vertebrata</taxon>
        <taxon>Euteleostomi</taxon>
        <taxon>Mammalia</taxon>
        <taxon>Eutheria</taxon>
        <taxon>Laurasiatheria</taxon>
        <taxon>Artiodactyla</taxon>
        <taxon>Whippomorpha</taxon>
        <taxon>Cetacea</taxon>
        <taxon>Odontoceti</taxon>
        <taxon>Monodontidae</taxon>
        <taxon>Monodon</taxon>
    </lineage>
</organism>
<feature type="region of interest" description="Disordered" evidence="1">
    <location>
        <begin position="44"/>
        <end position="86"/>
    </location>
</feature>
<feature type="non-terminal residue" evidence="2">
    <location>
        <position position="1"/>
    </location>
</feature>
<protein>
    <recommendedName>
        <fullName evidence="4">DUF4371 domain-containing protein</fullName>
    </recommendedName>
</protein>
<feature type="region of interest" description="Disordered" evidence="1">
    <location>
        <begin position="1"/>
        <end position="23"/>
    </location>
</feature>
<evidence type="ECO:0000313" key="3">
    <source>
        <dbReference type="Proteomes" id="UP000308365"/>
    </source>
</evidence>
<evidence type="ECO:0000256" key="1">
    <source>
        <dbReference type="SAM" id="MobiDB-lite"/>
    </source>
</evidence>
<dbReference type="EMBL" id="RWIC01001235">
    <property type="protein sequence ID" value="TKC36852.1"/>
    <property type="molecule type" value="Genomic_DNA"/>
</dbReference>
<evidence type="ECO:0000313" key="2">
    <source>
        <dbReference type="EMBL" id="TKC36852.1"/>
    </source>
</evidence>
<comment type="caution">
    <text evidence="2">The sequence shown here is derived from an EMBL/GenBank/DDBJ whole genome shotgun (WGS) entry which is preliminary data.</text>
</comment>
<proteinExistence type="predicted"/>
<dbReference type="PANTHER" id="PTHR46880:SF8">
    <property type="entry name" value="E3 SUMO-PROTEIN LIGASE KIAA1586"/>
    <property type="match status" value="1"/>
</dbReference>
<evidence type="ECO:0008006" key="4">
    <source>
        <dbReference type="Google" id="ProtNLM"/>
    </source>
</evidence>
<dbReference type="AlphaFoldDB" id="A0A4U1EKE1"/>
<dbReference type="GO" id="GO:0061665">
    <property type="term" value="F:SUMO ligase activity"/>
    <property type="evidence" value="ECO:0007669"/>
    <property type="project" value="TreeGrafter"/>
</dbReference>
<dbReference type="Proteomes" id="UP000308365">
    <property type="component" value="Unassembled WGS sequence"/>
</dbReference>
<sequence>GLGAAGTTVPSGPRGGRGCPELWEGGQAPRAYWAAAQGKRFAALSAAGGGGGGGGGEMEDPGSEIIECVPPAGPEASESTPEENEDDIQFVSVSSDDIRVFPSQRLCVISRDVITSHLFVLHAANESNFKYVEQPVIEEKPSCSSKEEMDNLVLPDCWNEKQAFMFAEQYKWLEIKEGKLGCKDCSTVRHLGLKAEKHVHVSKEWIAYLVTPNGSNKTTRQASLRKKIREHDVSKAHVHKQSNKNIDATVKVFNTVYSLIKHNRPLSDIEGAIELQEKNGEVSCLNTRYGATRIAKHIAKEKKMTIFKNIIEENAKICIVIDEASTVSKKRTFVIYLQCTVQSVPAPVMLFVALKELVSTTAECIFNTLLSTLNDCGFTNEYLKANLIAFCSDGANTVLGRKSGVATKLLENFPEIIIWNCFKPSIALVNHLKIFLHKIYSNYHQSNKNQNKLLENVAKDLEIEIVKIGRIMGPKWAACSLQAATAVWRAYPVLYMHFSHSHSGLAKRLANINFLQDLALMIDILEEFSLLSTALQSSSANIQKAQKLIKRTIKALENLKIGAGKHESQIEGLIKSDKFKDIPFNKNNKFNALPRNMLLENIIQHMNLRLLSDRNHDESIFNYFDLLEPSTWPYEEITSPWITGEKKLFHLCEILKFEIDLNDFREFVNNNVKSNNVSIPTTVQKAKKIGYSMTGTVLHMLDLRQEGKGWNKPWISKNQKVCQKPFQVDLHFTGKSCINVVIPHCSRGLESSVIKTLQASLAVSTRTSAVTGWETPVTSLGCADRSTNS</sequence>